<protein>
    <submittedName>
        <fullName evidence="2">Uncharacterized protein</fullName>
    </submittedName>
</protein>
<name>A0ABS7CBI8_9BACL</name>
<evidence type="ECO:0000313" key="2">
    <source>
        <dbReference type="EMBL" id="MBW7458295.1"/>
    </source>
</evidence>
<dbReference type="RefSeq" id="WP_210043147.1">
    <property type="nucleotide sequence ID" value="NZ_JBHLVU010000023.1"/>
</dbReference>
<gene>
    <name evidence="2" type="ORF">K0U00_30075</name>
</gene>
<feature type="coiled-coil region" evidence="1">
    <location>
        <begin position="79"/>
        <end position="120"/>
    </location>
</feature>
<sequence>MTDRPHSAGKAKGWLKNALTARTQSYREAEFSSEAEIQSSLAEHPASEISLLDQDKAALDLVVAVENLLNDRQLIHFKSKDIEQQLANANEDISRLKNDLMKKEQLIADREQEFKLLEDKLTAKQMGYDQLLEDYKEFQNASNSGIDNLKYQLEKERNKYAKLHEDSHRFQQDSLQRTKELEEKLRDAEAENLQLASQYQKVTEEKTKLLQSVTDFTARMAFSLSPPSE</sequence>
<keyword evidence="3" id="KW-1185">Reference proteome</keyword>
<feature type="coiled-coil region" evidence="1">
    <location>
        <begin position="146"/>
        <end position="205"/>
    </location>
</feature>
<dbReference type="Proteomes" id="UP001519887">
    <property type="component" value="Unassembled WGS sequence"/>
</dbReference>
<dbReference type="EMBL" id="JAHZIK010001143">
    <property type="protein sequence ID" value="MBW7458295.1"/>
    <property type="molecule type" value="Genomic_DNA"/>
</dbReference>
<evidence type="ECO:0000256" key="1">
    <source>
        <dbReference type="SAM" id="Coils"/>
    </source>
</evidence>
<reference evidence="2 3" key="1">
    <citation type="submission" date="2021-07" db="EMBL/GenBank/DDBJ databases">
        <title>Paenibacillus radiodurans sp. nov., isolated from the southeastern edge of Tengger Desert.</title>
        <authorList>
            <person name="Zhang G."/>
        </authorList>
    </citation>
    <scope>NUCLEOTIDE SEQUENCE [LARGE SCALE GENOMIC DNA]</scope>
    <source>
        <strain evidence="2 3">CCM 7311</strain>
    </source>
</reference>
<evidence type="ECO:0000313" key="3">
    <source>
        <dbReference type="Proteomes" id="UP001519887"/>
    </source>
</evidence>
<comment type="caution">
    <text evidence="2">The sequence shown here is derived from an EMBL/GenBank/DDBJ whole genome shotgun (WGS) entry which is preliminary data.</text>
</comment>
<accession>A0ABS7CBI8</accession>
<proteinExistence type="predicted"/>
<keyword evidence="1" id="KW-0175">Coiled coil</keyword>
<organism evidence="2 3">
    <name type="scientific">Paenibacillus sepulcri</name>
    <dbReference type="NCBI Taxonomy" id="359917"/>
    <lineage>
        <taxon>Bacteria</taxon>
        <taxon>Bacillati</taxon>
        <taxon>Bacillota</taxon>
        <taxon>Bacilli</taxon>
        <taxon>Bacillales</taxon>
        <taxon>Paenibacillaceae</taxon>
        <taxon>Paenibacillus</taxon>
    </lineage>
</organism>